<feature type="non-terminal residue" evidence="2">
    <location>
        <position position="75"/>
    </location>
</feature>
<accession>A0A1I0HH64</accession>
<name>A0A1I0HH64_9FIRM</name>
<sequence>MRKDVSNQIRLLREEAELLNKSELARRFNCDRRTVEKYINNSGDVARKSREVKSKLDDYKEIIMDKVDSYGSKSM</sequence>
<gene>
    <name evidence="1" type="ORF">SAMN05660297_03479</name>
    <name evidence="2" type="ORF">SAMN05660297_03622</name>
</gene>
<evidence type="ECO:0008006" key="4">
    <source>
        <dbReference type="Google" id="ProtNLM"/>
    </source>
</evidence>
<dbReference type="EMBL" id="FOHU01000032">
    <property type="protein sequence ID" value="SET78032.1"/>
    <property type="molecule type" value="Genomic_DNA"/>
</dbReference>
<dbReference type="Proteomes" id="UP000199568">
    <property type="component" value="Unassembled WGS sequence"/>
</dbReference>
<dbReference type="AlphaFoldDB" id="A0A1I0HH64"/>
<proteinExistence type="predicted"/>
<organism evidence="2 3">
    <name type="scientific">Natronincola peptidivorans</name>
    <dbReference type="NCBI Taxonomy" id="426128"/>
    <lineage>
        <taxon>Bacteria</taxon>
        <taxon>Bacillati</taxon>
        <taxon>Bacillota</taxon>
        <taxon>Clostridia</taxon>
        <taxon>Peptostreptococcales</taxon>
        <taxon>Natronincolaceae</taxon>
        <taxon>Natronincola</taxon>
    </lineage>
</organism>
<protein>
    <recommendedName>
        <fullName evidence="4">Homeodomain-like domain-containing protein</fullName>
    </recommendedName>
</protein>
<keyword evidence="3" id="KW-1185">Reference proteome</keyword>
<evidence type="ECO:0000313" key="1">
    <source>
        <dbReference type="EMBL" id="SET78032.1"/>
    </source>
</evidence>
<dbReference type="EMBL" id="FOHU01000042">
    <property type="protein sequence ID" value="SET82415.1"/>
    <property type="molecule type" value="Genomic_DNA"/>
</dbReference>
<reference evidence="2 3" key="1">
    <citation type="submission" date="2016-10" db="EMBL/GenBank/DDBJ databases">
        <authorList>
            <person name="de Groot N.N."/>
        </authorList>
    </citation>
    <scope>NUCLEOTIDE SEQUENCE [LARGE SCALE GENOMIC DNA]</scope>
    <source>
        <strain evidence="2 3">DSM 18979</strain>
    </source>
</reference>
<evidence type="ECO:0000313" key="2">
    <source>
        <dbReference type="EMBL" id="SET82415.1"/>
    </source>
</evidence>
<evidence type="ECO:0000313" key="3">
    <source>
        <dbReference type="Proteomes" id="UP000199568"/>
    </source>
</evidence>